<sequence length="133" mass="14352">MHQGSCLCGAVAFVISGPMRSITACHCHQCRKQSGHLWAATSVAEDDLTFEHDEGLTWYRASATAERGFCDICGSTLFWKPEGEARIAITAASIDEPTGLTLERHVFVADKGDYYVINDGLPQFPGSRGGSNA</sequence>
<name>A0ABV5I4E9_9RHOB</name>
<dbReference type="PANTHER" id="PTHR33337">
    <property type="entry name" value="GFA DOMAIN-CONTAINING PROTEIN"/>
    <property type="match status" value="1"/>
</dbReference>
<keyword evidence="7" id="KW-1185">Reference proteome</keyword>
<gene>
    <name evidence="6" type="ORF">ACFFU4_17500</name>
</gene>
<keyword evidence="3" id="KW-0862">Zinc</keyword>
<evidence type="ECO:0000259" key="5">
    <source>
        <dbReference type="PROSITE" id="PS51891"/>
    </source>
</evidence>
<evidence type="ECO:0000256" key="4">
    <source>
        <dbReference type="ARBA" id="ARBA00023239"/>
    </source>
</evidence>
<dbReference type="Pfam" id="PF04828">
    <property type="entry name" value="GFA"/>
    <property type="match status" value="1"/>
</dbReference>
<evidence type="ECO:0000256" key="2">
    <source>
        <dbReference type="ARBA" id="ARBA00022723"/>
    </source>
</evidence>
<evidence type="ECO:0000313" key="6">
    <source>
        <dbReference type="EMBL" id="MFB9151553.1"/>
    </source>
</evidence>
<evidence type="ECO:0000313" key="7">
    <source>
        <dbReference type="Proteomes" id="UP001589670"/>
    </source>
</evidence>
<comment type="similarity">
    <text evidence="1">Belongs to the Gfa family.</text>
</comment>
<reference evidence="6 7" key="1">
    <citation type="submission" date="2024-09" db="EMBL/GenBank/DDBJ databases">
        <authorList>
            <person name="Sun Q."/>
            <person name="Mori K."/>
        </authorList>
    </citation>
    <scope>NUCLEOTIDE SEQUENCE [LARGE SCALE GENOMIC DNA]</scope>
    <source>
        <strain evidence="6 7">CECT 9424</strain>
    </source>
</reference>
<feature type="domain" description="CENP-V/GFA" evidence="5">
    <location>
        <begin position="2"/>
        <end position="116"/>
    </location>
</feature>
<dbReference type="RefSeq" id="WP_377071169.1">
    <property type="nucleotide sequence ID" value="NZ_JBHMEC010000030.1"/>
</dbReference>
<dbReference type="PANTHER" id="PTHR33337:SF40">
    <property type="entry name" value="CENP-V_GFA DOMAIN-CONTAINING PROTEIN-RELATED"/>
    <property type="match status" value="1"/>
</dbReference>
<evidence type="ECO:0000256" key="3">
    <source>
        <dbReference type="ARBA" id="ARBA00022833"/>
    </source>
</evidence>
<dbReference type="EMBL" id="JBHMEC010000030">
    <property type="protein sequence ID" value="MFB9151553.1"/>
    <property type="molecule type" value="Genomic_DNA"/>
</dbReference>
<dbReference type="SUPFAM" id="SSF51316">
    <property type="entry name" value="Mss4-like"/>
    <property type="match status" value="1"/>
</dbReference>
<dbReference type="Gene3D" id="3.90.1590.10">
    <property type="entry name" value="glutathione-dependent formaldehyde- activating enzyme (gfa)"/>
    <property type="match status" value="1"/>
</dbReference>
<dbReference type="InterPro" id="IPR011057">
    <property type="entry name" value="Mss4-like_sf"/>
</dbReference>
<dbReference type="Proteomes" id="UP001589670">
    <property type="component" value="Unassembled WGS sequence"/>
</dbReference>
<keyword evidence="2" id="KW-0479">Metal-binding</keyword>
<evidence type="ECO:0000256" key="1">
    <source>
        <dbReference type="ARBA" id="ARBA00005495"/>
    </source>
</evidence>
<protein>
    <submittedName>
        <fullName evidence="6">GFA family protein</fullName>
    </submittedName>
</protein>
<accession>A0ABV5I4E9</accession>
<keyword evidence="4" id="KW-0456">Lyase</keyword>
<dbReference type="InterPro" id="IPR006913">
    <property type="entry name" value="CENP-V/GFA"/>
</dbReference>
<dbReference type="PROSITE" id="PS51891">
    <property type="entry name" value="CENP_V_GFA"/>
    <property type="match status" value="1"/>
</dbReference>
<organism evidence="6 7">
    <name type="scientific">Roseovarius ramblicola</name>
    <dbReference type="NCBI Taxonomy" id="2022336"/>
    <lineage>
        <taxon>Bacteria</taxon>
        <taxon>Pseudomonadati</taxon>
        <taxon>Pseudomonadota</taxon>
        <taxon>Alphaproteobacteria</taxon>
        <taxon>Rhodobacterales</taxon>
        <taxon>Roseobacteraceae</taxon>
        <taxon>Roseovarius</taxon>
    </lineage>
</organism>
<comment type="caution">
    <text evidence="6">The sequence shown here is derived from an EMBL/GenBank/DDBJ whole genome shotgun (WGS) entry which is preliminary data.</text>
</comment>
<proteinExistence type="inferred from homology"/>